<keyword evidence="2" id="KW-1185">Reference proteome</keyword>
<evidence type="ECO:0000313" key="1">
    <source>
        <dbReference type="EMBL" id="ETS31374.1"/>
    </source>
</evidence>
<sequence length="11" mass="1353">MRFRGMILLTD</sequence>
<accession>W3V8K4</accession>
<comment type="caution">
    <text evidence="1">The sequence shown here is derived from an EMBL/GenBank/DDBJ whole genome shotgun (WGS) entry which is preliminary data.</text>
</comment>
<reference evidence="1 2" key="1">
    <citation type="submission" date="2013-11" db="EMBL/GenBank/DDBJ databases">
        <title>Elucidation of the Photorhabdus temperata genome and generation of transposon mutant library to identify motility mutants.</title>
        <authorList>
            <person name="Hurst S.G.IV."/>
            <person name="Micheals B."/>
            <person name="Abebe-Akele F."/>
            <person name="Rowedder H."/>
            <person name="Bullock H."/>
            <person name="Jackobeck R."/>
            <person name="Janicki E."/>
            <person name="Tisa L.S."/>
        </authorList>
    </citation>
    <scope>NUCLEOTIDE SEQUENCE [LARGE SCALE GENOMIC DNA]</scope>
    <source>
        <strain evidence="1 2">NC19</strain>
    </source>
</reference>
<proteinExistence type="predicted"/>
<gene>
    <name evidence="1" type="ORF">PTE_02529</name>
</gene>
<protein>
    <submittedName>
        <fullName evidence="1">Uncharacterized protein</fullName>
    </submittedName>
</protein>
<name>W3V8K4_9GAMM</name>
<evidence type="ECO:0000313" key="2">
    <source>
        <dbReference type="Proteomes" id="UP000018957"/>
    </source>
</evidence>
<organism evidence="1 2">
    <name type="scientific">Photorhabdus khanii NC19</name>
    <dbReference type="NCBI Taxonomy" id="1004151"/>
    <lineage>
        <taxon>Bacteria</taxon>
        <taxon>Pseudomonadati</taxon>
        <taxon>Pseudomonadota</taxon>
        <taxon>Gammaproteobacteria</taxon>
        <taxon>Enterobacterales</taxon>
        <taxon>Morganellaceae</taxon>
        <taxon>Photorhabdus</taxon>
    </lineage>
</organism>
<dbReference type="EMBL" id="AYSJ01000012">
    <property type="protein sequence ID" value="ETS31374.1"/>
    <property type="molecule type" value="Genomic_DNA"/>
</dbReference>
<dbReference type="Proteomes" id="UP000018957">
    <property type="component" value="Unassembled WGS sequence"/>
</dbReference>